<gene>
    <name evidence="2" type="ORF">g.4552</name>
</gene>
<dbReference type="AlphaFoldDB" id="A0A1B6ENN1"/>
<reference evidence="2" key="1">
    <citation type="submission" date="2015-11" db="EMBL/GenBank/DDBJ databases">
        <title>De novo transcriptome assembly of four potential Pierce s Disease insect vectors from Arizona vineyards.</title>
        <authorList>
            <person name="Tassone E.E."/>
        </authorList>
    </citation>
    <scope>NUCLEOTIDE SEQUENCE</scope>
</reference>
<organism evidence="2">
    <name type="scientific">Cuerna arida</name>
    <dbReference type="NCBI Taxonomy" id="1464854"/>
    <lineage>
        <taxon>Eukaryota</taxon>
        <taxon>Metazoa</taxon>
        <taxon>Ecdysozoa</taxon>
        <taxon>Arthropoda</taxon>
        <taxon>Hexapoda</taxon>
        <taxon>Insecta</taxon>
        <taxon>Pterygota</taxon>
        <taxon>Neoptera</taxon>
        <taxon>Paraneoptera</taxon>
        <taxon>Hemiptera</taxon>
        <taxon>Auchenorrhyncha</taxon>
        <taxon>Membracoidea</taxon>
        <taxon>Cicadellidae</taxon>
        <taxon>Cicadellinae</taxon>
        <taxon>Proconiini</taxon>
        <taxon>Cuerna</taxon>
    </lineage>
</organism>
<evidence type="ECO:0000313" key="2">
    <source>
        <dbReference type="EMBL" id="JAS39544.1"/>
    </source>
</evidence>
<sequence>GLGAYATVLGCILIILLVLLLMLVIYNRRRDSSDKKDMECDVRENIIKYNDDGGGLDDMTAVTVTMSAVGELSCPTLADDTVSETSLIDLTKRNPSDDKTNDMALSPSRDEMHIYTFEGGGSSRSSLSSLSLDE</sequence>
<proteinExistence type="predicted"/>
<keyword evidence="1" id="KW-1133">Transmembrane helix</keyword>
<evidence type="ECO:0000256" key="1">
    <source>
        <dbReference type="SAM" id="Phobius"/>
    </source>
</evidence>
<dbReference type="GO" id="GO:0009887">
    <property type="term" value="P:animal organ morphogenesis"/>
    <property type="evidence" value="ECO:0007669"/>
    <property type="project" value="UniProtKB-ARBA"/>
</dbReference>
<dbReference type="Gene3D" id="4.10.900.10">
    <property type="entry name" value="TCF3-CBD (Catenin binding domain)"/>
    <property type="match status" value="1"/>
</dbReference>
<feature type="non-terminal residue" evidence="2">
    <location>
        <position position="1"/>
    </location>
</feature>
<dbReference type="EMBL" id="GECZ01030225">
    <property type="protein sequence ID" value="JAS39544.1"/>
    <property type="molecule type" value="Transcribed_RNA"/>
</dbReference>
<feature type="transmembrane region" description="Helical" evidence="1">
    <location>
        <begin position="6"/>
        <end position="26"/>
    </location>
</feature>
<name>A0A1B6ENN1_9HEMI</name>
<protein>
    <submittedName>
        <fullName evidence="2">Uncharacterized protein</fullName>
    </submittedName>
</protein>
<keyword evidence="1" id="KW-0472">Membrane</keyword>
<keyword evidence="1" id="KW-0812">Transmembrane</keyword>
<accession>A0A1B6ENN1</accession>
<dbReference type="InterPro" id="IPR027397">
    <property type="entry name" value="Catenin-bd_sf"/>
</dbReference>